<dbReference type="InterPro" id="IPR002502">
    <property type="entry name" value="Amidase_domain"/>
</dbReference>
<dbReference type="CDD" id="cd06583">
    <property type="entry name" value="PGRP"/>
    <property type="match status" value="1"/>
</dbReference>
<dbReference type="SMART" id="SM00701">
    <property type="entry name" value="PGRP"/>
    <property type="match status" value="1"/>
</dbReference>
<dbReference type="SUPFAM" id="SSF69318">
    <property type="entry name" value="Integrin alpha N-terminal domain"/>
    <property type="match status" value="1"/>
</dbReference>
<dbReference type="SUPFAM" id="SSF55846">
    <property type="entry name" value="N-acetylmuramoyl-L-alanine amidase-like"/>
    <property type="match status" value="1"/>
</dbReference>
<dbReference type="PANTHER" id="PTHR11022:SF41">
    <property type="entry name" value="PEPTIDOGLYCAN-RECOGNITION PROTEIN LC-RELATED"/>
    <property type="match status" value="1"/>
</dbReference>
<feature type="chain" id="PRO_5045793437" evidence="3">
    <location>
        <begin position="27"/>
        <end position="692"/>
    </location>
</feature>
<sequence length="692" mass="72891">MPLFRAVRPTLVVTSLVLAGTIPAAAGATSQEEPVTVVALTSADGGLTGLADEGLQPLQQSTRSMRAQSVPNPDGVAVLTAPIATDEFYVAGVTWDGADALPQDAAVFIRVMEGGAWQDWAQLEVESAADEPGATGGTEPYIAAGAEAVQVQITGDAQRLPANVRLSLTPEWPGEEEVVLEEDAPVAELAPATDPLAPVPAALPFQQQPARASAAPAAQATVAQAATTTRAAVSVPRPSITSRAGWGANESQMTWRPSYADLRATVIHHTAGTNNYTQAQSPSIVRGIYSYHAITRGWGDIGYNFLIDKWGRIYEGRSGSLASPTGKMPVGAHAAPFNTGTVGLSVMGDYTKVGVPSAAMNAMADILAWQFGRAGLTATASSGMVSPGTSARPKGQTLGRVFAHRDVSATACPGNDIYSRMGWLARAADQRVDSATPAPAPKPTPTPAPTTPAKPAPPATITDPLKHTAMVYLNNDWTPWSSVHFALGDKRSEVFVGDWDGDGTDTLAIRKGNTFYVYGRNAAGSLQSVVQYGRANDEVLVGDWDGDGTDTFAVRRGKTFHVKNTVSSGDADHVFVYGRTGDEVLVGDWDTDGEDTFAVRRQNVFHVKNRITGGPADTVITYGRAGDRVLVGDWDGDGVDTFAVRRGIAYHVKNRITGGPADLVLNYGRRNDVVLVGDWNGDGTDTLGVHRP</sequence>
<comment type="caution">
    <text evidence="6">The sequence shown here is derived from an EMBL/GenBank/DDBJ whole genome shotgun (WGS) entry which is preliminary data.</text>
</comment>
<reference evidence="6 7" key="1">
    <citation type="submission" date="2020-08" db="EMBL/GenBank/DDBJ databases">
        <title>A Genomic Blueprint of the Chicken Gut Microbiome.</title>
        <authorList>
            <person name="Gilroy R."/>
            <person name="Ravi A."/>
            <person name="Getino M."/>
            <person name="Pursley I."/>
            <person name="Horton D.L."/>
            <person name="Alikhan N.-F."/>
            <person name="Baker D."/>
            <person name="Gharbi K."/>
            <person name="Hall N."/>
            <person name="Watson M."/>
            <person name="Adriaenssens E.M."/>
            <person name="Foster-Nyarko E."/>
            <person name="Jarju S."/>
            <person name="Secka A."/>
            <person name="Antonio M."/>
            <person name="Oren A."/>
            <person name="Chaudhuri R."/>
            <person name="La Ragione R.M."/>
            <person name="Hildebrand F."/>
            <person name="Pallen M.J."/>
        </authorList>
    </citation>
    <scope>NUCLEOTIDE SEQUENCE [LARGE SCALE GENOMIC DNA]</scope>
    <source>
        <strain evidence="6 7">Sa1BUA1</strain>
    </source>
</reference>
<keyword evidence="3" id="KW-0732">Signal</keyword>
<evidence type="ECO:0000313" key="6">
    <source>
        <dbReference type="EMBL" id="MBD8062289.1"/>
    </source>
</evidence>
<organism evidence="6 7">
    <name type="scientific">Oceanitalea stevensii</name>
    <dbReference type="NCBI Taxonomy" id="2763072"/>
    <lineage>
        <taxon>Bacteria</taxon>
        <taxon>Bacillati</taxon>
        <taxon>Actinomycetota</taxon>
        <taxon>Actinomycetes</taxon>
        <taxon>Micrococcales</taxon>
        <taxon>Bogoriellaceae</taxon>
        <taxon>Georgenia</taxon>
    </lineage>
</organism>
<keyword evidence="7" id="KW-1185">Reference proteome</keyword>
<name>A0ABR8Z232_9MICO</name>
<feature type="domain" description="N-acetylmuramoyl-L-alanine amidase" evidence="4">
    <location>
        <begin position="248"/>
        <end position="414"/>
    </location>
</feature>
<evidence type="ECO:0000259" key="5">
    <source>
        <dbReference type="SMART" id="SM00701"/>
    </source>
</evidence>
<dbReference type="SMART" id="SM00644">
    <property type="entry name" value="Ami_2"/>
    <property type="match status" value="1"/>
</dbReference>
<comment type="similarity">
    <text evidence="1">Belongs to the N-acetylmuramoyl-L-alanine amidase 2 family.</text>
</comment>
<dbReference type="InterPro" id="IPR028994">
    <property type="entry name" value="Integrin_alpha_N"/>
</dbReference>
<evidence type="ECO:0000256" key="3">
    <source>
        <dbReference type="SAM" id="SignalP"/>
    </source>
</evidence>
<dbReference type="EMBL" id="JACSPO010000003">
    <property type="protein sequence ID" value="MBD8062289.1"/>
    <property type="molecule type" value="Genomic_DNA"/>
</dbReference>
<proteinExistence type="inferred from homology"/>
<feature type="compositionally biased region" description="Pro residues" evidence="2">
    <location>
        <begin position="438"/>
        <end position="458"/>
    </location>
</feature>
<dbReference type="PANTHER" id="PTHR11022">
    <property type="entry name" value="PEPTIDOGLYCAN RECOGNITION PROTEIN"/>
    <property type="match status" value="1"/>
</dbReference>
<dbReference type="InterPro" id="IPR036505">
    <property type="entry name" value="Amidase/PGRP_sf"/>
</dbReference>
<evidence type="ECO:0000256" key="2">
    <source>
        <dbReference type="SAM" id="MobiDB-lite"/>
    </source>
</evidence>
<accession>A0ABR8Z232</accession>
<feature type="region of interest" description="Disordered" evidence="2">
    <location>
        <begin position="429"/>
        <end position="462"/>
    </location>
</feature>
<dbReference type="InterPro" id="IPR006619">
    <property type="entry name" value="PGRP_domain_met/bac"/>
</dbReference>
<dbReference type="InterPro" id="IPR015510">
    <property type="entry name" value="PGRP"/>
</dbReference>
<evidence type="ECO:0000256" key="1">
    <source>
        <dbReference type="ARBA" id="ARBA00007553"/>
    </source>
</evidence>
<evidence type="ECO:0000313" key="7">
    <source>
        <dbReference type="Proteomes" id="UP000661894"/>
    </source>
</evidence>
<feature type="signal peptide" evidence="3">
    <location>
        <begin position="1"/>
        <end position="26"/>
    </location>
</feature>
<gene>
    <name evidence="6" type="ORF">H9624_08125</name>
</gene>
<feature type="domain" description="Peptidoglycan recognition protein family" evidence="5">
    <location>
        <begin position="238"/>
        <end position="389"/>
    </location>
</feature>
<dbReference type="RefSeq" id="WP_251839408.1">
    <property type="nucleotide sequence ID" value="NZ_JACSPO010000003.1"/>
</dbReference>
<dbReference type="Proteomes" id="UP000661894">
    <property type="component" value="Unassembled WGS sequence"/>
</dbReference>
<dbReference type="Pfam" id="PF01510">
    <property type="entry name" value="Amidase_2"/>
    <property type="match status" value="1"/>
</dbReference>
<evidence type="ECO:0000259" key="4">
    <source>
        <dbReference type="SMART" id="SM00644"/>
    </source>
</evidence>
<dbReference type="Gene3D" id="3.40.80.10">
    <property type="entry name" value="Peptidoglycan recognition protein-like"/>
    <property type="match status" value="1"/>
</dbReference>
<protein>
    <submittedName>
        <fullName evidence="6">Peptidoglycan recognition protein</fullName>
    </submittedName>
</protein>